<keyword evidence="1" id="KW-1133">Transmembrane helix</keyword>
<accession>A0ABS9LB16</accession>
<evidence type="ECO:0000313" key="2">
    <source>
        <dbReference type="EMBL" id="MCG2623860.1"/>
    </source>
</evidence>
<gene>
    <name evidence="2" type="ORF">LVY72_18355</name>
</gene>
<dbReference type="InterPro" id="IPR003425">
    <property type="entry name" value="CCB3/YggT"/>
</dbReference>
<proteinExistence type="predicted"/>
<evidence type="ECO:0000313" key="3">
    <source>
        <dbReference type="Proteomes" id="UP001165368"/>
    </source>
</evidence>
<sequence length="103" mass="11134">MSIIFALLYLVLMLFQVALIVRIVFEVVQNFARQWRPRGVALVAASAIYGATDPALRLLRRLIPPLRIGGFALDLAFLVLFIVISIAKAVVSGLGQSVAAAVV</sequence>
<keyword evidence="1" id="KW-0472">Membrane</keyword>
<protein>
    <submittedName>
        <fullName evidence="2">YggT family protein</fullName>
    </submittedName>
</protein>
<organism evidence="2 3">
    <name type="scientific">Arthrobacter hankyongi</name>
    <dbReference type="NCBI Taxonomy" id="2904801"/>
    <lineage>
        <taxon>Bacteria</taxon>
        <taxon>Bacillati</taxon>
        <taxon>Actinomycetota</taxon>
        <taxon>Actinomycetes</taxon>
        <taxon>Micrococcales</taxon>
        <taxon>Micrococcaceae</taxon>
        <taxon>Arthrobacter</taxon>
    </lineage>
</organism>
<reference evidence="2" key="1">
    <citation type="submission" date="2022-01" db="EMBL/GenBank/DDBJ databases">
        <authorList>
            <person name="Jo J.-H."/>
            <person name="Im W.-T."/>
        </authorList>
    </citation>
    <scope>NUCLEOTIDE SEQUENCE</scope>
    <source>
        <strain evidence="2">I2-34</strain>
    </source>
</reference>
<keyword evidence="3" id="KW-1185">Reference proteome</keyword>
<dbReference type="EMBL" id="JAKLTQ010000017">
    <property type="protein sequence ID" value="MCG2623860.1"/>
    <property type="molecule type" value="Genomic_DNA"/>
</dbReference>
<feature type="transmembrane region" description="Helical" evidence="1">
    <location>
        <begin position="6"/>
        <end position="28"/>
    </location>
</feature>
<feature type="transmembrane region" description="Helical" evidence="1">
    <location>
        <begin position="66"/>
        <end position="87"/>
    </location>
</feature>
<evidence type="ECO:0000256" key="1">
    <source>
        <dbReference type="SAM" id="Phobius"/>
    </source>
</evidence>
<keyword evidence="1" id="KW-0812">Transmembrane</keyword>
<dbReference type="RefSeq" id="WP_237824368.1">
    <property type="nucleotide sequence ID" value="NZ_JAKLTQ010000017.1"/>
</dbReference>
<dbReference type="Proteomes" id="UP001165368">
    <property type="component" value="Unassembled WGS sequence"/>
</dbReference>
<name>A0ABS9LB16_9MICC</name>
<comment type="caution">
    <text evidence="2">The sequence shown here is derived from an EMBL/GenBank/DDBJ whole genome shotgun (WGS) entry which is preliminary data.</text>
</comment>
<dbReference type="Pfam" id="PF02325">
    <property type="entry name" value="CCB3_YggT"/>
    <property type="match status" value="1"/>
</dbReference>